<dbReference type="InterPro" id="IPR032710">
    <property type="entry name" value="NTF2-like_dom_sf"/>
</dbReference>
<comment type="caution">
    <text evidence="4">The sequence shown here is derived from an EMBL/GenBank/DDBJ whole genome shotgun (WGS) entry which is preliminary data.</text>
</comment>
<dbReference type="InterPro" id="IPR036388">
    <property type="entry name" value="WH-like_DNA-bd_sf"/>
</dbReference>
<dbReference type="SUPFAM" id="SSF88659">
    <property type="entry name" value="Sigma3 and sigma4 domains of RNA polymerase sigma factors"/>
    <property type="match status" value="1"/>
</dbReference>
<dbReference type="Proteomes" id="UP000278351">
    <property type="component" value="Unassembled WGS sequence"/>
</dbReference>
<dbReference type="Pfam" id="PF04542">
    <property type="entry name" value="Sigma70_r2"/>
    <property type="match status" value="1"/>
</dbReference>
<dbReference type="InterPro" id="IPR052704">
    <property type="entry name" value="ECF_Sigma-70_Domain"/>
</dbReference>
<dbReference type="RefSeq" id="WP_123846187.1">
    <property type="nucleotide sequence ID" value="NZ_RPDH01000001.1"/>
</dbReference>
<dbReference type="InterPro" id="IPR014284">
    <property type="entry name" value="RNA_pol_sigma-70_dom"/>
</dbReference>
<dbReference type="AlphaFoldDB" id="A0A3N4Q379"/>
<dbReference type="OrthoDB" id="3211555at2"/>
<name>A0A3N4Q379_9BACT</name>
<feature type="domain" description="RNA polymerase sigma factor 70 region 4 type 2" evidence="3">
    <location>
        <begin position="96"/>
        <end position="146"/>
    </location>
</feature>
<dbReference type="NCBIfam" id="TIGR02937">
    <property type="entry name" value="sigma70-ECF"/>
    <property type="match status" value="1"/>
</dbReference>
<dbReference type="Pfam" id="PF08281">
    <property type="entry name" value="Sigma70_r4_2"/>
    <property type="match status" value="1"/>
</dbReference>
<dbReference type="PANTHER" id="PTHR30173">
    <property type="entry name" value="SIGMA 19 FACTOR"/>
    <property type="match status" value="1"/>
</dbReference>
<feature type="domain" description="RNA polymerase sigma-70 region 2" evidence="2">
    <location>
        <begin position="4"/>
        <end position="67"/>
    </location>
</feature>
<evidence type="ECO:0000259" key="2">
    <source>
        <dbReference type="Pfam" id="PF04542"/>
    </source>
</evidence>
<dbReference type="EMBL" id="RPDH01000001">
    <property type="protein sequence ID" value="RPE13669.1"/>
    <property type="molecule type" value="Genomic_DNA"/>
</dbReference>
<dbReference type="GO" id="GO:0016987">
    <property type="term" value="F:sigma factor activity"/>
    <property type="evidence" value="ECO:0007669"/>
    <property type="project" value="InterPro"/>
</dbReference>
<dbReference type="InterPro" id="IPR013325">
    <property type="entry name" value="RNA_pol_sigma_r2"/>
</dbReference>
<evidence type="ECO:0000256" key="1">
    <source>
        <dbReference type="ARBA" id="ARBA00011344"/>
    </source>
</evidence>
<dbReference type="GO" id="GO:0006352">
    <property type="term" value="P:DNA-templated transcription initiation"/>
    <property type="evidence" value="ECO:0007669"/>
    <property type="project" value="InterPro"/>
</dbReference>
<comment type="subunit">
    <text evidence="1">Interacts transiently with the RNA polymerase catalytic core formed by RpoA, RpoB, RpoC and RpoZ (2 alpha, 1 beta, 1 beta' and 1 omega subunit) to form the RNA polymerase holoenzyme that can initiate transcription.</text>
</comment>
<reference evidence="4 5" key="1">
    <citation type="submission" date="2018-11" db="EMBL/GenBank/DDBJ databases">
        <title>Chitinophaga lutea sp.nov., isolate from arsenic contaminated soil.</title>
        <authorList>
            <person name="Zong Y."/>
        </authorList>
    </citation>
    <scope>NUCLEOTIDE SEQUENCE [LARGE SCALE GENOMIC DNA]</scope>
    <source>
        <strain evidence="4 5">ZY74</strain>
    </source>
</reference>
<dbReference type="InterPro" id="IPR013249">
    <property type="entry name" value="RNA_pol_sigma70_r4_t2"/>
</dbReference>
<dbReference type="GO" id="GO:0003677">
    <property type="term" value="F:DNA binding"/>
    <property type="evidence" value="ECO:0007669"/>
    <property type="project" value="InterPro"/>
</dbReference>
<accession>A0A3N4Q379</accession>
<evidence type="ECO:0000259" key="3">
    <source>
        <dbReference type="Pfam" id="PF08281"/>
    </source>
</evidence>
<proteinExistence type="predicted"/>
<organism evidence="4 5">
    <name type="scientific">Chitinophaga lutea</name>
    <dbReference type="NCBI Taxonomy" id="2488634"/>
    <lineage>
        <taxon>Bacteria</taxon>
        <taxon>Pseudomonadati</taxon>
        <taxon>Bacteroidota</taxon>
        <taxon>Chitinophagia</taxon>
        <taxon>Chitinophagales</taxon>
        <taxon>Chitinophagaceae</taxon>
        <taxon>Chitinophaga</taxon>
    </lineage>
</organism>
<keyword evidence="5" id="KW-1185">Reference proteome</keyword>
<dbReference type="Gene3D" id="1.10.1740.10">
    <property type="match status" value="1"/>
</dbReference>
<dbReference type="SUPFAM" id="SSF88946">
    <property type="entry name" value="Sigma2 domain of RNA polymerase sigma factors"/>
    <property type="match status" value="1"/>
</dbReference>
<dbReference type="Gene3D" id="1.10.10.10">
    <property type="entry name" value="Winged helix-like DNA-binding domain superfamily/Winged helix DNA-binding domain"/>
    <property type="match status" value="1"/>
</dbReference>
<gene>
    <name evidence="4" type="ORF">EGT74_09190</name>
</gene>
<dbReference type="SUPFAM" id="SSF54427">
    <property type="entry name" value="NTF2-like"/>
    <property type="match status" value="1"/>
</dbReference>
<evidence type="ECO:0000313" key="4">
    <source>
        <dbReference type="EMBL" id="RPE13669.1"/>
    </source>
</evidence>
<sequence length="282" mass="31596">MEPFEQFRPVLFSIAYKMTQSVQDAEDILHDVFEAFARQNAGSIAVPENYLVKSVMNRSISLLEKRQQMQYPGVNLPEPLFQERYPQLQARDVSFALLVLLQKLGPGERAVFILKETLDYGYPEIAGMLSLKEEYCRQLLHRAKDRIRSDKKRFEPSDEARKALYGAYLQACTQGEVQPLINLFRNDITIYSDGGGKVSAARHPITGREACTGFLEGIYRKAGTGLAPRLMMLNGEIGIALYDHATGKAETVILFGIADDLIDAMFFVRNPDKLAGIPDLAG</sequence>
<dbReference type="PANTHER" id="PTHR30173:SF36">
    <property type="entry name" value="ECF RNA POLYMERASE SIGMA FACTOR SIGJ"/>
    <property type="match status" value="1"/>
</dbReference>
<protein>
    <submittedName>
        <fullName evidence="4">Sigma-70 family RNA polymerase sigma factor</fullName>
    </submittedName>
</protein>
<dbReference type="InterPro" id="IPR013324">
    <property type="entry name" value="RNA_pol_sigma_r3/r4-like"/>
</dbReference>
<dbReference type="InterPro" id="IPR007627">
    <property type="entry name" value="RNA_pol_sigma70_r2"/>
</dbReference>
<evidence type="ECO:0000313" key="5">
    <source>
        <dbReference type="Proteomes" id="UP000278351"/>
    </source>
</evidence>